<accession>A0AAD6Y7Y6</accession>
<gene>
    <name evidence="2" type="ORF">GGX14DRAFT_398228</name>
</gene>
<dbReference type="EMBL" id="JARJCW010000047">
    <property type="protein sequence ID" value="KAJ7204380.1"/>
    <property type="molecule type" value="Genomic_DNA"/>
</dbReference>
<keyword evidence="3" id="KW-1185">Reference proteome</keyword>
<sequence length="432" mass="48463">MFKRTGTGKTASRVKHAAKAARQRPRKRSAPHLASVAAPIATVTMLALVEDEARTVSTRTYPDTEVQHWLQQPPYPPDPTFDNDNPLRGALAWSHYCHQHWLCERRAEATKLGLPGAESVWCTQLRNLTAAFDEVLDQPYHPVWEREFAMRELWMRAQAPVTQQPSALLCILAVWCASYPFVKQPAYASPHHTMASTARKAKKTIPLVPAANLEAHQMPCDPRIFISDNHTTDRKHDEGRKKWSVSQHGIYSHSGNALILSPDDVVVSAETLCIAVLIWQEFFCPRYHTPGAEQRNVGNEQLARLIRQTVDHSPGKQSHWRRERGISAKRTPAAHSTAMLHLVNPTYGVRPALALTLIRWRCAIDITRTILSPATYKVGVSQNLWAVARRGNAERQGKPYRQQGVPRVASGVFGLSRCRSSGRHLGDSIKPI</sequence>
<dbReference type="AlphaFoldDB" id="A0AAD6Y7Y6"/>
<comment type="caution">
    <text evidence="2">The sequence shown here is derived from an EMBL/GenBank/DDBJ whole genome shotgun (WGS) entry which is preliminary data.</text>
</comment>
<protein>
    <submittedName>
        <fullName evidence="2">Uncharacterized protein</fullName>
    </submittedName>
</protein>
<name>A0AAD6Y7Y6_9AGAR</name>
<proteinExistence type="predicted"/>
<evidence type="ECO:0000256" key="1">
    <source>
        <dbReference type="SAM" id="MobiDB-lite"/>
    </source>
</evidence>
<organism evidence="2 3">
    <name type="scientific">Mycena pura</name>
    <dbReference type="NCBI Taxonomy" id="153505"/>
    <lineage>
        <taxon>Eukaryota</taxon>
        <taxon>Fungi</taxon>
        <taxon>Dikarya</taxon>
        <taxon>Basidiomycota</taxon>
        <taxon>Agaricomycotina</taxon>
        <taxon>Agaricomycetes</taxon>
        <taxon>Agaricomycetidae</taxon>
        <taxon>Agaricales</taxon>
        <taxon>Marasmiineae</taxon>
        <taxon>Mycenaceae</taxon>
        <taxon>Mycena</taxon>
    </lineage>
</organism>
<reference evidence="2" key="1">
    <citation type="submission" date="2023-03" db="EMBL/GenBank/DDBJ databases">
        <title>Massive genome expansion in bonnet fungi (Mycena s.s.) driven by repeated elements and novel gene families across ecological guilds.</title>
        <authorList>
            <consortium name="Lawrence Berkeley National Laboratory"/>
            <person name="Harder C.B."/>
            <person name="Miyauchi S."/>
            <person name="Viragh M."/>
            <person name="Kuo A."/>
            <person name="Thoen E."/>
            <person name="Andreopoulos B."/>
            <person name="Lu D."/>
            <person name="Skrede I."/>
            <person name="Drula E."/>
            <person name="Henrissat B."/>
            <person name="Morin E."/>
            <person name="Kohler A."/>
            <person name="Barry K."/>
            <person name="LaButti K."/>
            <person name="Morin E."/>
            <person name="Salamov A."/>
            <person name="Lipzen A."/>
            <person name="Mereny Z."/>
            <person name="Hegedus B."/>
            <person name="Baldrian P."/>
            <person name="Stursova M."/>
            <person name="Weitz H."/>
            <person name="Taylor A."/>
            <person name="Grigoriev I.V."/>
            <person name="Nagy L.G."/>
            <person name="Martin F."/>
            <person name="Kauserud H."/>
        </authorList>
    </citation>
    <scope>NUCLEOTIDE SEQUENCE</scope>
    <source>
        <strain evidence="2">9144</strain>
    </source>
</reference>
<feature type="region of interest" description="Disordered" evidence="1">
    <location>
        <begin position="1"/>
        <end position="34"/>
    </location>
</feature>
<evidence type="ECO:0000313" key="3">
    <source>
        <dbReference type="Proteomes" id="UP001219525"/>
    </source>
</evidence>
<evidence type="ECO:0000313" key="2">
    <source>
        <dbReference type="EMBL" id="KAJ7204380.1"/>
    </source>
</evidence>
<dbReference type="Proteomes" id="UP001219525">
    <property type="component" value="Unassembled WGS sequence"/>
</dbReference>
<feature type="compositionally biased region" description="Basic residues" evidence="1">
    <location>
        <begin position="12"/>
        <end position="30"/>
    </location>
</feature>